<evidence type="ECO:0000313" key="2">
    <source>
        <dbReference type="Proteomes" id="UP001148629"/>
    </source>
</evidence>
<keyword evidence="2" id="KW-1185">Reference proteome</keyword>
<sequence length="1367" mass="148659">MASWMNLNTNNAAFSHCHYSMLRLYGTQNMTSNFRRTNLIKPQRTEELQSLYDRWRELENCQKFEQHLQLNDSEHHLQPEGSPQGTSERSPSIVSGHSGVEDSGRTERSQKPRRRGPLSKMKREKTAFIRRLGACPPCRARKVGCKHWDLREFEASYQLSKSTASRNSPAPGKSPGNFEDDESSLRSPNADLFGLAYGVVDTSVSPDFPDFTDDLDQLLATLPSPVSMDNWVPQAPVPLVPQHCLGLDNATIGPDSFGRLQLMRSRSVMAIGKDLACMTAKKTTWQCQFWDGQQVGTISVAAEPCAQQNTILWNFTILQSGSSVDSALDGTVSNGTAANVEMWMVNDKSSGYTVTVSASRRHSHVGVKTFEFVNAGCTAIRYVCTDHGSCLEPLVREILGEVAVVIGQSGSFCLATLYLIEHAERLNLLHLLRHASSESPAMCGFNLAVKYLRRRPPRGLRRFPPTLPPPRYYTITTYKDIIRSWRLVTSVEASPIPTSHSSSAWPASPLKDHTHLYWGVAPQVLLTEHTPRESKQVGKRSDFISRNSLKTQDLERTAAPIVLASLKIQSYQFESYGNIDLVMSQTTLPQGFSVFQPTLGAQLQFFPAIGTRELDELVNAYVPGPASAQEKRASISLDFFEYAHLTGQTFKFYPVYNMATSVESPATASPLQDSGYGSSFNASPVMSNWDWSGVNAGASSRRQSPKSAASRNHTADFSNIPGMKIMTKDGRDVTNSASRGSKTKEQRDHAHLMRIIKACDSCKKKKIRCDPSHKKKGVTHSQAQPASKVTKKTKTIAPEPRAVPAVVQDDLVASLSFPAEQSFSAELDNLTASVSAGVESWEEFIQYPAVDDYDYDFFYDPEGYLSPQSSSSQSAYSTKPVTPTSQQDLFGSFNPGNAEATVASADLPFNQTESIHDYVDFNLYSPQSSFSEDDRMVSIEGSKQSVSQPRTPAPQPLPPAEPSSGPQPGGGDLTGDLGAQFAPTWSTPQQLFSGGDFTLESTYRDPGYGLELYSSPSSSSLDSGILSHSMSSLEETPTSSAYISDFQSSGGSMSPAESNVLDNHSRIVDSEGGTLQSVSTFADVSRPRRPGTDGLDQTAFDRSDRVTVDHNDPRTTATPVEHQSPVHSPTELSSINDGVIANATAYATYAPCTPTCSTSCLSETSSAVSSAAQSSGEDGTTLARDDAISVRSNNATWQSSTGDQRTVVANQTDSVTLNSGSPNHNRRRDVLEVESSSRALLEAQEASALKSQTHHARYAAAEGDEASRLTLVCTIAPMALGLGAIVSIVMMLAAFVAWSYLSSGQSPLGNLSRTPSSSPQGVRQYSSKVVSFMTSTRGKLENLQSKASNGTKSVGRMITQSRSFIAV</sequence>
<name>A0ACC1S3X8_9HYPO</name>
<dbReference type="EMBL" id="JANRMS010001057">
    <property type="protein sequence ID" value="KAJ3531486.1"/>
    <property type="molecule type" value="Genomic_DNA"/>
</dbReference>
<organism evidence="1 2">
    <name type="scientific">Fusarium decemcellulare</name>
    <dbReference type="NCBI Taxonomy" id="57161"/>
    <lineage>
        <taxon>Eukaryota</taxon>
        <taxon>Fungi</taxon>
        <taxon>Dikarya</taxon>
        <taxon>Ascomycota</taxon>
        <taxon>Pezizomycotina</taxon>
        <taxon>Sordariomycetes</taxon>
        <taxon>Hypocreomycetidae</taxon>
        <taxon>Hypocreales</taxon>
        <taxon>Nectriaceae</taxon>
        <taxon>Fusarium</taxon>
        <taxon>Fusarium decemcellulare species complex</taxon>
    </lineage>
</organism>
<reference evidence="1" key="1">
    <citation type="submission" date="2022-08" db="EMBL/GenBank/DDBJ databases">
        <title>Genome Sequence of Fusarium decemcellulare.</title>
        <authorList>
            <person name="Buettner E."/>
        </authorList>
    </citation>
    <scope>NUCLEOTIDE SEQUENCE</scope>
    <source>
        <strain evidence="1">Babe19</strain>
    </source>
</reference>
<accession>A0ACC1S3X8</accession>
<evidence type="ECO:0000313" key="1">
    <source>
        <dbReference type="EMBL" id="KAJ3531486.1"/>
    </source>
</evidence>
<proteinExistence type="predicted"/>
<gene>
    <name evidence="1" type="ORF">NM208_g8857</name>
</gene>
<protein>
    <submittedName>
        <fullName evidence="1">Uncharacterized protein</fullName>
    </submittedName>
</protein>
<comment type="caution">
    <text evidence="1">The sequence shown here is derived from an EMBL/GenBank/DDBJ whole genome shotgun (WGS) entry which is preliminary data.</text>
</comment>
<dbReference type="Proteomes" id="UP001148629">
    <property type="component" value="Unassembled WGS sequence"/>
</dbReference>